<feature type="compositionally biased region" description="Basic and acidic residues" evidence="4">
    <location>
        <begin position="86"/>
        <end position="97"/>
    </location>
</feature>
<dbReference type="SUPFAM" id="SSF48371">
    <property type="entry name" value="ARM repeat"/>
    <property type="match status" value="1"/>
</dbReference>
<feature type="repeat" description="Pumilio" evidence="3">
    <location>
        <begin position="719"/>
        <end position="755"/>
    </location>
</feature>
<sequence length="928" mass="102470">MVASKVDIGRQNSFGTMFGAASSPWGSSSIWQSNGGSTGLTNGFGSKDVTRNTIKPGERQQAPASQVEADESKTGSGSLLQGSTTWREDNRQNDHCNRSLSHITFGGQGGQRQLNMNGAGLQNFGAPRSQKVSAFTSTAPAIDLTISGHRPSTFVSEHESRSNPPPVFTKLNRSDDPAKARYDSAVSSSNDPSPTNTRFTPGSFRQYSEPTSRGTSQPPSRHSNQQPAWPTVDFSRTSQGNVPTKSREPSFSQRNGTYSTFNEQSADHLSTQLSRLRFGSNDARSSFKPRASTNTFVPQTAAWEPSSFQGHRNTFDTSEDLEDIDGFGFANIGPHGMDSPMPSSDVSNYGGTTYGTRYIQSPTHLDYRGPSGLVPNNPAARSFDLPTGPKSPTEWQHYVNGGAMQANRRSPVSNDQQPYLDPRMQQALAVQLRNPYAPIYNPYAMANGLQVSDMPPYLPVVPVAMNGVDPSMANREPPSGDNVQSALMYEFKSNPKTRRYELKDIYDHIAEFSGDQHGSRFIQTKLETANSDEKDRVFREIQPNAIQLMTDVFGNYVIQKFFEHGDQTHKKILANKMRGQVLNLSLQMYGCRVVQKALDHVLVDQQAMLIGELENHVLKCVKDQNGNRVIQKAIERCPPHTIGFIIDAFRGQVQHLSIHPYGCRVIQRCLERCDTPSKSTIMVELMDGIQGMISDQYGNYVVQHIVSKDEGQGRQRVLQIVLRGLEGYSKHKFASNVVEKCLEQADDTWRRQVVYTLADCSQRRVEGDGVLASMIKDNYGNYVIRRSRRTPDWKQIDGADTSTEKLLDTLSSDDFAFFVELLQPAVNQAKRTGCGKQLMSVEKKMHRLPPRWSGPAPPAGYGHNPYQLPLPTPPFASHYASATTTPPPLTSDTQSLQSSAIPSINGDAVEGADCSRKGSEPSSEGRYV</sequence>
<feature type="repeat" description="Pumilio" evidence="3">
    <location>
        <begin position="504"/>
        <end position="539"/>
    </location>
</feature>
<feature type="region of interest" description="Disordered" evidence="4">
    <location>
        <begin position="25"/>
        <end position="99"/>
    </location>
</feature>
<dbReference type="PANTHER" id="PTHR12537:SF12">
    <property type="entry name" value="MATERNAL PROTEIN PUMILIO"/>
    <property type="match status" value="1"/>
</dbReference>
<dbReference type="InterPro" id="IPR033712">
    <property type="entry name" value="Pumilio_RNA-bd"/>
</dbReference>
<dbReference type="PROSITE" id="PS50303">
    <property type="entry name" value="PUM_HD"/>
    <property type="match status" value="1"/>
</dbReference>
<dbReference type="SMART" id="SM00025">
    <property type="entry name" value="Pumilio"/>
    <property type="match status" value="8"/>
</dbReference>
<feature type="compositionally biased region" description="Polar residues" evidence="4">
    <location>
        <begin position="890"/>
        <end position="902"/>
    </location>
</feature>
<evidence type="ECO:0000259" key="5">
    <source>
        <dbReference type="PROSITE" id="PS50303"/>
    </source>
</evidence>
<dbReference type="InterPro" id="IPR033133">
    <property type="entry name" value="PUM-HD"/>
</dbReference>
<comment type="caution">
    <text evidence="6">The sequence shown here is derived from an EMBL/GenBank/DDBJ whole genome shotgun (WGS) entry which is preliminary data.</text>
</comment>
<feature type="region of interest" description="Disordered" evidence="4">
    <location>
        <begin position="152"/>
        <end position="268"/>
    </location>
</feature>
<feature type="compositionally biased region" description="Polar residues" evidence="4">
    <location>
        <begin position="185"/>
        <end position="268"/>
    </location>
</feature>
<feature type="repeat" description="Pumilio" evidence="3">
    <location>
        <begin position="612"/>
        <end position="647"/>
    </location>
</feature>
<evidence type="ECO:0000256" key="4">
    <source>
        <dbReference type="SAM" id="MobiDB-lite"/>
    </source>
</evidence>
<dbReference type="Gene3D" id="1.25.10.10">
    <property type="entry name" value="Leucine-rich Repeat Variant"/>
    <property type="match status" value="1"/>
</dbReference>
<reference evidence="6 7" key="1">
    <citation type="journal article" date="2018" name="BMC Genomics">
        <title>Genomic evidence for intraspecific hybridization in a clonal and extremely halotolerant yeast.</title>
        <authorList>
            <person name="Gostincar C."/>
            <person name="Stajich J.E."/>
            <person name="Zupancic J."/>
            <person name="Zalar P."/>
            <person name="Gunde-Cimerman N."/>
        </authorList>
    </citation>
    <scope>NUCLEOTIDE SEQUENCE [LARGE SCALE GENOMIC DNA]</scope>
    <source>
        <strain evidence="6 7">EXF-6656</strain>
    </source>
</reference>
<dbReference type="PROSITE" id="PS50302">
    <property type="entry name" value="PUM"/>
    <property type="match status" value="6"/>
</dbReference>
<feature type="repeat" description="Pumilio" evidence="3">
    <location>
        <begin position="576"/>
        <end position="611"/>
    </location>
</feature>
<evidence type="ECO:0000256" key="1">
    <source>
        <dbReference type="ARBA" id="ARBA00022737"/>
    </source>
</evidence>
<proteinExistence type="predicted"/>
<dbReference type="EMBL" id="QWIJ01001387">
    <property type="protein sequence ID" value="RMX75005.1"/>
    <property type="molecule type" value="Genomic_DNA"/>
</dbReference>
<dbReference type="Pfam" id="PF00806">
    <property type="entry name" value="PUF"/>
    <property type="match status" value="7"/>
</dbReference>
<name>A0A3M6W963_HORWE</name>
<feature type="region of interest" description="Disordered" evidence="4">
    <location>
        <begin position="848"/>
        <end position="928"/>
    </location>
</feature>
<evidence type="ECO:0000313" key="6">
    <source>
        <dbReference type="EMBL" id="RMX75005.1"/>
    </source>
</evidence>
<organism evidence="6 7">
    <name type="scientific">Hortaea werneckii</name>
    <name type="common">Black yeast</name>
    <name type="synonym">Cladosporium werneckii</name>
    <dbReference type="NCBI Taxonomy" id="91943"/>
    <lineage>
        <taxon>Eukaryota</taxon>
        <taxon>Fungi</taxon>
        <taxon>Dikarya</taxon>
        <taxon>Ascomycota</taxon>
        <taxon>Pezizomycotina</taxon>
        <taxon>Dothideomycetes</taxon>
        <taxon>Dothideomycetidae</taxon>
        <taxon>Mycosphaerellales</taxon>
        <taxon>Teratosphaeriaceae</taxon>
        <taxon>Hortaea</taxon>
    </lineage>
</organism>
<accession>A0A3M6W963</accession>
<evidence type="ECO:0000313" key="7">
    <source>
        <dbReference type="Proteomes" id="UP000281245"/>
    </source>
</evidence>
<evidence type="ECO:0000256" key="3">
    <source>
        <dbReference type="PROSITE-ProRule" id="PRU00317"/>
    </source>
</evidence>
<dbReference type="GO" id="GO:0000288">
    <property type="term" value="P:nuclear-transcribed mRNA catabolic process, deadenylation-dependent decay"/>
    <property type="evidence" value="ECO:0007669"/>
    <property type="project" value="TreeGrafter"/>
</dbReference>
<feature type="compositionally biased region" description="Basic and acidic residues" evidence="4">
    <location>
        <begin position="172"/>
        <end position="182"/>
    </location>
</feature>
<feature type="domain" description="PUM-HD" evidence="5">
    <location>
        <begin position="483"/>
        <end position="846"/>
    </location>
</feature>
<dbReference type="GO" id="GO:0005737">
    <property type="term" value="C:cytoplasm"/>
    <property type="evidence" value="ECO:0007669"/>
    <property type="project" value="TreeGrafter"/>
</dbReference>
<gene>
    <name evidence="6" type="ORF">D0869_12027</name>
</gene>
<dbReference type="Proteomes" id="UP000281245">
    <property type="component" value="Unassembled WGS sequence"/>
</dbReference>
<dbReference type="OrthoDB" id="668540at2759"/>
<dbReference type="GO" id="GO:0003730">
    <property type="term" value="F:mRNA 3'-UTR binding"/>
    <property type="evidence" value="ECO:0007669"/>
    <property type="project" value="TreeGrafter"/>
</dbReference>
<dbReference type="InterPro" id="IPR016024">
    <property type="entry name" value="ARM-type_fold"/>
</dbReference>
<evidence type="ECO:0000256" key="2">
    <source>
        <dbReference type="ARBA" id="ARBA00024893"/>
    </source>
</evidence>
<dbReference type="InterPro" id="IPR011989">
    <property type="entry name" value="ARM-like"/>
</dbReference>
<dbReference type="AlphaFoldDB" id="A0A3M6W963"/>
<comment type="function">
    <text evidence="2">RNA-binding nucleolar protein required for pre-rRNA processing. Involved in production of 18S rRNA and assembly of small ribosomal subunit.</text>
</comment>
<keyword evidence="1" id="KW-0677">Repeat</keyword>
<feature type="compositionally biased region" description="Polar residues" evidence="4">
    <location>
        <begin position="74"/>
        <end position="85"/>
    </location>
</feature>
<dbReference type="CDD" id="cd07920">
    <property type="entry name" value="Pumilio"/>
    <property type="match status" value="1"/>
</dbReference>
<feature type="repeat" description="Pumilio" evidence="3">
    <location>
        <begin position="648"/>
        <end position="684"/>
    </location>
</feature>
<feature type="repeat" description="Pumilio" evidence="3">
    <location>
        <begin position="540"/>
        <end position="575"/>
    </location>
</feature>
<dbReference type="PANTHER" id="PTHR12537">
    <property type="entry name" value="RNA BINDING PROTEIN PUMILIO-RELATED"/>
    <property type="match status" value="1"/>
</dbReference>
<dbReference type="InterPro" id="IPR001313">
    <property type="entry name" value="Pumilio_RNA-bd_rpt"/>
</dbReference>
<protein>
    <recommendedName>
        <fullName evidence="5">PUM-HD domain-containing protein</fullName>
    </recommendedName>
</protein>